<keyword evidence="4" id="KW-0479">Metal-binding</keyword>
<gene>
    <name evidence="13" type="ORF">ACHHYP_06385</name>
</gene>
<name>A0A1V9YU17_ACHHY</name>
<dbReference type="InterPro" id="IPR050626">
    <property type="entry name" value="Peptidase_M16"/>
</dbReference>
<reference evidence="13 14" key="1">
    <citation type="journal article" date="2014" name="Genome Biol. Evol.">
        <title>The secreted proteins of Achlya hypogyna and Thraustotheca clavata identify the ancestral oomycete secretome and reveal gene acquisitions by horizontal gene transfer.</title>
        <authorList>
            <person name="Misner I."/>
            <person name="Blouin N."/>
            <person name="Leonard G."/>
            <person name="Richards T.A."/>
            <person name="Lane C.E."/>
        </authorList>
    </citation>
    <scope>NUCLEOTIDE SEQUENCE [LARGE SCALE GENOMIC DNA]</scope>
    <source>
        <strain evidence="13 14">ATCC 48635</strain>
    </source>
</reference>
<dbReference type="InterPro" id="IPR011765">
    <property type="entry name" value="Pept_M16_N"/>
</dbReference>
<protein>
    <submittedName>
        <fullName evidence="13">Insulin-degrading-like enzyme, metalloprotease family M16A</fullName>
    </submittedName>
</protein>
<organism evidence="13 14">
    <name type="scientific">Achlya hypogyna</name>
    <name type="common">Oomycete</name>
    <name type="synonym">Protoachlya hypogyna</name>
    <dbReference type="NCBI Taxonomy" id="1202772"/>
    <lineage>
        <taxon>Eukaryota</taxon>
        <taxon>Sar</taxon>
        <taxon>Stramenopiles</taxon>
        <taxon>Oomycota</taxon>
        <taxon>Saprolegniomycetes</taxon>
        <taxon>Saprolegniales</taxon>
        <taxon>Achlyaceae</taxon>
        <taxon>Achlya</taxon>
    </lineage>
</organism>
<dbReference type="FunFam" id="3.30.830.10:FF:000012">
    <property type="entry name" value="Protease 3"/>
    <property type="match status" value="1"/>
</dbReference>
<evidence type="ECO:0000259" key="9">
    <source>
        <dbReference type="Pfam" id="PF00675"/>
    </source>
</evidence>
<dbReference type="GO" id="GO:0005739">
    <property type="term" value="C:mitochondrion"/>
    <property type="evidence" value="ECO:0007669"/>
    <property type="project" value="TreeGrafter"/>
</dbReference>
<evidence type="ECO:0000256" key="1">
    <source>
        <dbReference type="ARBA" id="ARBA00001947"/>
    </source>
</evidence>
<feature type="domain" description="Coenzyme PQQ synthesis protein F-like C-terminal lobe" evidence="12">
    <location>
        <begin position="808"/>
        <end position="907"/>
    </location>
</feature>
<dbReference type="GO" id="GO:0004222">
    <property type="term" value="F:metalloendopeptidase activity"/>
    <property type="evidence" value="ECO:0007669"/>
    <property type="project" value="InterPro"/>
</dbReference>
<dbReference type="Pfam" id="PF00675">
    <property type="entry name" value="Peptidase_M16"/>
    <property type="match status" value="1"/>
</dbReference>
<evidence type="ECO:0000256" key="3">
    <source>
        <dbReference type="ARBA" id="ARBA00022670"/>
    </source>
</evidence>
<keyword evidence="6" id="KW-0862">Zinc</keyword>
<dbReference type="PANTHER" id="PTHR43690:SF18">
    <property type="entry name" value="INSULIN-DEGRADING ENZYME-RELATED"/>
    <property type="match status" value="1"/>
</dbReference>
<evidence type="ECO:0000256" key="8">
    <source>
        <dbReference type="RuleBase" id="RU004447"/>
    </source>
</evidence>
<dbReference type="Gene3D" id="3.30.830.10">
    <property type="entry name" value="Metalloenzyme, LuxS/M16 peptidase-like"/>
    <property type="match status" value="4"/>
</dbReference>
<comment type="similarity">
    <text evidence="2 8">Belongs to the peptidase M16 family.</text>
</comment>
<proteinExistence type="inferred from homology"/>
<evidence type="ECO:0000256" key="5">
    <source>
        <dbReference type="ARBA" id="ARBA00022801"/>
    </source>
</evidence>
<feature type="domain" description="Peptidase M16 middle/third" evidence="11">
    <location>
        <begin position="413"/>
        <end position="674"/>
    </location>
</feature>
<dbReference type="FunFam" id="3.30.830.10:FF:000005">
    <property type="entry name" value="nardilysin isoform X1"/>
    <property type="match status" value="1"/>
</dbReference>
<dbReference type="PANTHER" id="PTHR43690">
    <property type="entry name" value="NARDILYSIN"/>
    <property type="match status" value="1"/>
</dbReference>
<dbReference type="Pfam" id="PF05193">
    <property type="entry name" value="Peptidase_M16_C"/>
    <property type="match status" value="1"/>
</dbReference>
<dbReference type="GO" id="GO:0051603">
    <property type="term" value="P:proteolysis involved in protein catabolic process"/>
    <property type="evidence" value="ECO:0007669"/>
    <property type="project" value="TreeGrafter"/>
</dbReference>
<feature type="domain" description="Peptidase M16 N-terminal" evidence="9">
    <location>
        <begin position="48"/>
        <end position="181"/>
    </location>
</feature>
<dbReference type="GO" id="GO:0005829">
    <property type="term" value="C:cytosol"/>
    <property type="evidence" value="ECO:0007669"/>
    <property type="project" value="TreeGrafter"/>
</dbReference>
<dbReference type="STRING" id="1202772.A0A1V9YU17"/>
<dbReference type="AlphaFoldDB" id="A0A1V9YU17"/>
<dbReference type="InterPro" id="IPR054734">
    <property type="entry name" value="PqqF-like_C_4"/>
</dbReference>
<dbReference type="EMBL" id="JNBR01000869">
    <property type="protein sequence ID" value="OQR89266.1"/>
    <property type="molecule type" value="Genomic_DNA"/>
</dbReference>
<dbReference type="InterPro" id="IPR011249">
    <property type="entry name" value="Metalloenz_LuxS/M16"/>
</dbReference>
<evidence type="ECO:0000259" key="10">
    <source>
        <dbReference type="Pfam" id="PF05193"/>
    </source>
</evidence>
<evidence type="ECO:0000256" key="2">
    <source>
        <dbReference type="ARBA" id="ARBA00007261"/>
    </source>
</evidence>
<evidence type="ECO:0000259" key="11">
    <source>
        <dbReference type="Pfam" id="PF16187"/>
    </source>
</evidence>
<evidence type="ECO:0000259" key="12">
    <source>
        <dbReference type="Pfam" id="PF22456"/>
    </source>
</evidence>
<dbReference type="InterPro" id="IPR007863">
    <property type="entry name" value="Peptidase_M16_C"/>
</dbReference>
<dbReference type="SUPFAM" id="SSF63411">
    <property type="entry name" value="LuxS/MPP-like metallohydrolase"/>
    <property type="match status" value="4"/>
</dbReference>
<keyword evidence="5" id="KW-0378">Hydrolase</keyword>
<keyword evidence="14" id="KW-1185">Reference proteome</keyword>
<dbReference type="OrthoDB" id="952271at2759"/>
<evidence type="ECO:0000256" key="6">
    <source>
        <dbReference type="ARBA" id="ARBA00022833"/>
    </source>
</evidence>
<evidence type="ECO:0000313" key="14">
    <source>
        <dbReference type="Proteomes" id="UP000243579"/>
    </source>
</evidence>
<evidence type="ECO:0000256" key="7">
    <source>
        <dbReference type="ARBA" id="ARBA00023049"/>
    </source>
</evidence>
<sequence>MGLNEKPQRDQSIPTFKMAAIRSSGGLQVSAMDSREYGSFTLPNGLDVVVVSDPKTEQAAAAMAVGVGFLADPDDIPGLAHFCEHMLFLGTASYPDENAFQSFISAHCGSTNAYTTSIHTTFYFDIAPPHLEVALDYFSAFFTSPLFTQSATEREMQAVASEHAANLQSDAWRHQQVLRAVGNQHHAYSKFGTGTAETLNQPHVRDALLAHYATYYTAGRMKLVVCGQEDVAELRAMVTARFSDVPMHSPCVCHPNQRNLAGTAAAPCPLLFNTDDQAPYMPAQLRRHVKIVPVMDQHLVHLLFPVPPISPHVYGIDAHGLLGELLGHEGSGSLLAIFKAQQWANSLSAGVYNDEVEWTFFTISIDCTDDGLAHIHDMVALAFAMIARVRAEPRAALAWRVAEYAALYRLEVQFHEKEDPASYCAHLAARLHWYPPEFCVKGDVLCEELCLADYDATLAALVPANLLLVSVSSAYAETADVTEPWYGTKYSVEDLAPELLAAWSAAEASHPDMALYGPNAFVPDDLTVLPTIGEAAPTLLRDDAHCRCWHVPDHTFKQPKVYLSLRITSGALSMNPYSTVFTDMFVEIVQEVLNPLAYDAARAGLSYSLHEGPTSLTLTVDGFSATVPKFTAMLLARMTTLADVSEALYNRVHETRRRKYDNQLTVMDPQTHADWAAKELLYSYFAGASDLADAIAAWTWPEFRAMAQRLFRQSHITGLMHGNLTTDAAIAWTNDIVSMVQAVPSAALPPDYLSYSRIVELPAATASIYQVVSCNADNCNSVVRVLYQITPLATTLVPNSYWTNCAALFAQLTMDLCFATLRTEEQLGYTVSSGLTTMGNILYYSVLVESSSHSPADVHRRIDAFHRRCRQYLVDLPLETFQKHVQSIVQSWLQGPTTLVQETSRVWGNILLHLPPRITNANDAMMLQSLHKADIVAFYDEFIDLSQGAVLGIHVYGRAFVDQMAPVTDVVGSIAAFKAARGLFPRPCINPQDEQTFTKTAVKCWD</sequence>
<dbReference type="PROSITE" id="PS00143">
    <property type="entry name" value="INSULINASE"/>
    <property type="match status" value="1"/>
</dbReference>
<dbReference type="Pfam" id="PF22456">
    <property type="entry name" value="PqqF-like_C_4"/>
    <property type="match status" value="1"/>
</dbReference>
<evidence type="ECO:0000313" key="13">
    <source>
        <dbReference type="EMBL" id="OQR89266.1"/>
    </source>
</evidence>
<keyword evidence="3 13" id="KW-0645">Protease</keyword>
<dbReference type="Pfam" id="PF16187">
    <property type="entry name" value="Peptidase_M16_M"/>
    <property type="match status" value="1"/>
</dbReference>
<evidence type="ECO:0000256" key="4">
    <source>
        <dbReference type="ARBA" id="ARBA00022723"/>
    </source>
</evidence>
<comment type="cofactor">
    <cofactor evidence="1">
        <name>Zn(2+)</name>
        <dbReference type="ChEBI" id="CHEBI:29105"/>
    </cofactor>
</comment>
<feature type="domain" description="Peptidase M16 C-terminal" evidence="10">
    <location>
        <begin position="205"/>
        <end position="392"/>
    </location>
</feature>
<dbReference type="InterPro" id="IPR032632">
    <property type="entry name" value="Peptidase_M16_M"/>
</dbReference>
<keyword evidence="7 13" id="KW-0482">Metalloprotease</keyword>
<dbReference type="InterPro" id="IPR001431">
    <property type="entry name" value="Pept_M16_Zn_BS"/>
</dbReference>
<dbReference type="Proteomes" id="UP000243579">
    <property type="component" value="Unassembled WGS sequence"/>
</dbReference>
<accession>A0A1V9YU17</accession>
<dbReference type="GO" id="GO:0046872">
    <property type="term" value="F:metal ion binding"/>
    <property type="evidence" value="ECO:0007669"/>
    <property type="project" value="UniProtKB-KW"/>
</dbReference>
<dbReference type="GO" id="GO:0043171">
    <property type="term" value="P:peptide catabolic process"/>
    <property type="evidence" value="ECO:0007669"/>
    <property type="project" value="TreeGrafter"/>
</dbReference>
<comment type="caution">
    <text evidence="13">The sequence shown here is derived from an EMBL/GenBank/DDBJ whole genome shotgun (WGS) entry which is preliminary data.</text>
</comment>